<feature type="signal peptide" evidence="1">
    <location>
        <begin position="1"/>
        <end position="24"/>
    </location>
</feature>
<comment type="caution">
    <text evidence="2">The sequence shown here is derived from an EMBL/GenBank/DDBJ whole genome shotgun (WGS) entry which is preliminary data.</text>
</comment>
<accession>A0ABU1ZAI6</accession>
<organism evidence="2 3">
    <name type="scientific">Pelomonas aquatica</name>
    <dbReference type="NCBI Taxonomy" id="431058"/>
    <lineage>
        <taxon>Bacteria</taxon>
        <taxon>Pseudomonadati</taxon>
        <taxon>Pseudomonadota</taxon>
        <taxon>Betaproteobacteria</taxon>
        <taxon>Burkholderiales</taxon>
        <taxon>Sphaerotilaceae</taxon>
        <taxon>Roseateles</taxon>
    </lineage>
</organism>
<proteinExistence type="predicted"/>
<sequence>MSRWGAAFVACLLVAGAACLPTHATGEGASATSRFESNAASNGKRLVMVCAKGASATVACGLDFQDAKAAAPSLGLEFLPLSDEQGYLARLAGDAVDAQARAPKAVDGIEPTAADVAALRQVANAPAACLAEKNRADLLLACPTGKRFEDAVVMLFRGLCDRCEFEPIVVRKVN</sequence>
<keyword evidence="1" id="KW-0732">Signal</keyword>
<evidence type="ECO:0000256" key="1">
    <source>
        <dbReference type="SAM" id="SignalP"/>
    </source>
</evidence>
<dbReference type="EMBL" id="JAVDXQ010000004">
    <property type="protein sequence ID" value="MDR7297613.1"/>
    <property type="molecule type" value="Genomic_DNA"/>
</dbReference>
<feature type="chain" id="PRO_5045803535" evidence="1">
    <location>
        <begin position="25"/>
        <end position="174"/>
    </location>
</feature>
<dbReference type="RefSeq" id="WP_310345958.1">
    <property type="nucleotide sequence ID" value="NZ_JAVDXQ010000004.1"/>
</dbReference>
<protein>
    <submittedName>
        <fullName evidence="2">Uncharacterized protein</fullName>
    </submittedName>
</protein>
<dbReference type="Proteomes" id="UP001180536">
    <property type="component" value="Unassembled WGS sequence"/>
</dbReference>
<dbReference type="PROSITE" id="PS51257">
    <property type="entry name" value="PROKAR_LIPOPROTEIN"/>
    <property type="match status" value="1"/>
</dbReference>
<evidence type="ECO:0000313" key="3">
    <source>
        <dbReference type="Proteomes" id="UP001180536"/>
    </source>
</evidence>
<evidence type="ECO:0000313" key="2">
    <source>
        <dbReference type="EMBL" id="MDR7297613.1"/>
    </source>
</evidence>
<name>A0ABU1ZAI6_9BURK</name>
<gene>
    <name evidence="2" type="ORF">J2X16_002962</name>
</gene>
<reference evidence="2 3" key="1">
    <citation type="submission" date="2023-07" db="EMBL/GenBank/DDBJ databases">
        <title>Sorghum-associated microbial communities from plants grown in Nebraska, USA.</title>
        <authorList>
            <person name="Schachtman D."/>
        </authorList>
    </citation>
    <scope>NUCLEOTIDE SEQUENCE [LARGE SCALE GENOMIC DNA]</scope>
    <source>
        <strain evidence="2 3">BE310</strain>
    </source>
</reference>
<keyword evidence="3" id="KW-1185">Reference proteome</keyword>